<sequence>MNPNEELIRACVHDAVIRAVTEISADAKGLLEDALARETNETALSACLAMDRFSTMEESMLLAVSLV</sequence>
<name>A0AAW5JPF6_9FIRM</name>
<feature type="non-terminal residue" evidence="1">
    <location>
        <position position="67"/>
    </location>
</feature>
<comment type="caution">
    <text evidence="1">The sequence shown here is derived from an EMBL/GenBank/DDBJ whole genome shotgun (WGS) entry which is preliminary data.</text>
</comment>
<accession>A0AAW5JPF6</accession>
<dbReference type="AlphaFoldDB" id="A0AAW5JPF6"/>
<dbReference type="Proteomes" id="UP001204562">
    <property type="component" value="Unassembled WGS sequence"/>
</dbReference>
<gene>
    <name evidence="1" type="ORF">NE579_16440</name>
</gene>
<dbReference type="EMBL" id="JANFYS010000246">
    <property type="protein sequence ID" value="MCQ4772001.1"/>
    <property type="molecule type" value="Genomic_DNA"/>
</dbReference>
<organism evidence="1 2">
    <name type="scientific">Intestinimonas massiliensis</name>
    <name type="common">ex Afouda et al. 2020</name>
    <dbReference type="NCBI Taxonomy" id="1673721"/>
    <lineage>
        <taxon>Bacteria</taxon>
        <taxon>Bacillati</taxon>
        <taxon>Bacillota</taxon>
        <taxon>Clostridia</taxon>
        <taxon>Eubacteriales</taxon>
        <taxon>Intestinimonas</taxon>
    </lineage>
</organism>
<evidence type="ECO:0000313" key="2">
    <source>
        <dbReference type="Proteomes" id="UP001204562"/>
    </source>
</evidence>
<reference evidence="1" key="1">
    <citation type="submission" date="2022-06" db="EMBL/GenBank/DDBJ databases">
        <title>Isolation of gut microbiota from human fecal samples.</title>
        <authorList>
            <person name="Pamer E.G."/>
            <person name="Barat B."/>
            <person name="Waligurski E."/>
            <person name="Medina S."/>
            <person name="Paddock L."/>
            <person name="Mostad J."/>
        </authorList>
    </citation>
    <scope>NUCLEOTIDE SEQUENCE</scope>
    <source>
        <strain evidence="1">DFI.9.91</strain>
    </source>
</reference>
<proteinExistence type="predicted"/>
<protein>
    <submittedName>
        <fullName evidence="1">Uncharacterized protein</fullName>
    </submittedName>
</protein>
<evidence type="ECO:0000313" key="1">
    <source>
        <dbReference type="EMBL" id="MCQ4772001.1"/>
    </source>
</evidence>